<reference evidence="2" key="1">
    <citation type="journal article" date="2008" name="Proc. Natl. Acad. Sci. U.S.A.">
        <title>Whole-genome comparison of disease and carriage strains provides insights into virulence evolution in Neisseria meningitidis.</title>
        <authorList>
            <person name="Schoen C."/>
            <person name="Blom J."/>
            <person name="Claus H."/>
            <person name="Schramm-Glueck A."/>
            <person name="Brandt P."/>
            <person name="Mueller T."/>
            <person name="Goesmann A."/>
            <person name="Joseph B."/>
            <person name="Konietzny S."/>
            <person name="Kurzai O."/>
            <person name="Schmitt C."/>
            <person name="Friedrich T."/>
            <person name="Linke B."/>
            <person name="Vogel U."/>
            <person name="Frosch M."/>
        </authorList>
    </citation>
    <scope>NUCLEOTIDE SEQUENCE</scope>
    <source>
        <strain evidence="2">Alpha275</strain>
    </source>
</reference>
<accession>C6SKF4</accession>
<name>C6SKF4_NEIME</name>
<feature type="compositionally biased region" description="Basic residues" evidence="1">
    <location>
        <begin position="1"/>
        <end position="20"/>
    </location>
</feature>
<proteinExistence type="predicted"/>
<sequence>MGKKSHHSHKNRSLKSRHSRERGIRFLGFSHSR</sequence>
<dbReference type="AlphaFoldDB" id="C6SKF4"/>
<protein>
    <submittedName>
        <fullName evidence="2">Uncharacterized protein</fullName>
    </submittedName>
</protein>
<organism evidence="2">
    <name type="scientific">Neisseria meningitidis alpha275</name>
    <dbReference type="NCBI Taxonomy" id="295996"/>
    <lineage>
        <taxon>Bacteria</taxon>
        <taxon>Pseudomonadati</taxon>
        <taxon>Pseudomonadota</taxon>
        <taxon>Betaproteobacteria</taxon>
        <taxon>Neisseriales</taxon>
        <taxon>Neisseriaceae</taxon>
        <taxon>Neisseria</taxon>
    </lineage>
</organism>
<gene>
    <name evidence="2" type="ORF">NMW_1424</name>
</gene>
<evidence type="ECO:0000256" key="1">
    <source>
        <dbReference type="SAM" id="MobiDB-lite"/>
    </source>
</evidence>
<dbReference type="EMBL" id="AM889138">
    <property type="protein sequence ID" value="CBA08137.1"/>
    <property type="molecule type" value="Genomic_DNA"/>
</dbReference>
<feature type="region of interest" description="Disordered" evidence="1">
    <location>
        <begin position="1"/>
        <end position="33"/>
    </location>
</feature>
<evidence type="ECO:0000313" key="2">
    <source>
        <dbReference type="EMBL" id="CBA08137.1"/>
    </source>
</evidence>